<sequence length="306" mass="35179">MPKRRVTKGLRDVESAWEQITKTIKVQLSTPGLSLSQLHRYEKVVTEWPNGTLPHTSLKYYRFLLEVKEVDSDYFVLCIIAFTQAELDHTQQHVKDALLKRIKKNRGGANNARNKIIATITTKTALQPGQKSSQKLLSTTSKCVSFTHAEREGTQEIFGEDMANKIKRPQMDRDWRAVTMRFPKKPVSIHDSCSLDLEIREEHVKELAKSLLGREIDWEPNSFPPHFSFRIRGASEESLSAVFRPVVHEAINERRMKELAEGEEAECISMTFRRGGATISLPMDLYKGIQIQRKLWIKQQHDAILL</sequence>
<name>A0A163LJZ7_DIDRA</name>
<evidence type="ECO:0000313" key="2">
    <source>
        <dbReference type="Proteomes" id="UP000076837"/>
    </source>
</evidence>
<dbReference type="EMBL" id="JYNV01000050">
    <property type="protein sequence ID" value="KZM27859.1"/>
    <property type="molecule type" value="Genomic_DNA"/>
</dbReference>
<organism evidence="1 2">
    <name type="scientific">Didymella rabiei</name>
    <name type="common">Chickpea ascochyta blight fungus</name>
    <name type="synonym">Mycosphaerella rabiei</name>
    <dbReference type="NCBI Taxonomy" id="5454"/>
    <lineage>
        <taxon>Eukaryota</taxon>
        <taxon>Fungi</taxon>
        <taxon>Dikarya</taxon>
        <taxon>Ascomycota</taxon>
        <taxon>Pezizomycotina</taxon>
        <taxon>Dothideomycetes</taxon>
        <taxon>Pleosporomycetidae</taxon>
        <taxon>Pleosporales</taxon>
        <taxon>Pleosporineae</taxon>
        <taxon>Didymellaceae</taxon>
        <taxon>Ascochyta</taxon>
    </lineage>
</organism>
<proteinExistence type="predicted"/>
<reference evidence="1 2" key="1">
    <citation type="journal article" date="2016" name="Sci. Rep.">
        <title>Draft genome sequencing and secretome analysis of fungal phytopathogen Ascochyta rabiei provides insight into the necrotrophic effector repertoire.</title>
        <authorList>
            <person name="Verma S."/>
            <person name="Gazara R.K."/>
            <person name="Nizam S."/>
            <person name="Parween S."/>
            <person name="Chattopadhyay D."/>
            <person name="Verma P.K."/>
        </authorList>
    </citation>
    <scope>NUCLEOTIDE SEQUENCE [LARGE SCALE GENOMIC DNA]</scope>
    <source>
        <strain evidence="1 2">ArDII</strain>
    </source>
</reference>
<comment type="caution">
    <text evidence="1">The sequence shown here is derived from an EMBL/GenBank/DDBJ whole genome shotgun (WGS) entry which is preliminary data.</text>
</comment>
<gene>
    <name evidence="1" type="ORF">ST47_g995</name>
</gene>
<accession>A0A163LJZ7</accession>
<keyword evidence="2" id="KW-1185">Reference proteome</keyword>
<dbReference type="AlphaFoldDB" id="A0A163LJZ7"/>
<evidence type="ECO:0000313" key="1">
    <source>
        <dbReference type="EMBL" id="KZM27859.1"/>
    </source>
</evidence>
<dbReference type="Proteomes" id="UP000076837">
    <property type="component" value="Unassembled WGS sequence"/>
</dbReference>
<protein>
    <submittedName>
        <fullName evidence="1">Uncharacterized protein</fullName>
    </submittedName>
</protein>